<dbReference type="PANTHER" id="PTHR31589">
    <property type="entry name" value="PROTEIN, PUTATIVE (DUF239)-RELATED-RELATED"/>
    <property type="match status" value="1"/>
</dbReference>
<accession>A0A834YP36</accession>
<comment type="subcellular location">
    <subcellularLocation>
        <location evidence="1">Membrane</location>
        <topology evidence="1">Single-pass type II membrane protein</topology>
    </subcellularLocation>
</comment>
<evidence type="ECO:0000256" key="1">
    <source>
        <dbReference type="ARBA" id="ARBA00004606"/>
    </source>
</evidence>
<gene>
    <name evidence="8" type="ORF">HHK36_024991</name>
</gene>
<dbReference type="GO" id="GO:0016757">
    <property type="term" value="F:glycosyltransferase activity"/>
    <property type="evidence" value="ECO:0007669"/>
    <property type="project" value="UniProtKB-KW"/>
</dbReference>
<evidence type="ECO:0000256" key="4">
    <source>
        <dbReference type="ARBA" id="ARBA00023136"/>
    </source>
</evidence>
<evidence type="ECO:0000256" key="6">
    <source>
        <dbReference type="SAM" id="MobiDB-lite"/>
    </source>
</evidence>
<dbReference type="Pfam" id="PF14365">
    <property type="entry name" value="Neprosin_AP"/>
    <property type="match status" value="1"/>
</dbReference>
<proteinExistence type="predicted"/>
<evidence type="ECO:0000259" key="7">
    <source>
        <dbReference type="PROSITE" id="PS52045"/>
    </source>
</evidence>
<dbReference type="Proteomes" id="UP000655225">
    <property type="component" value="Unassembled WGS sequence"/>
</dbReference>
<keyword evidence="4" id="KW-0472">Membrane</keyword>
<dbReference type="EMBL" id="JABCRI010000018">
    <property type="protein sequence ID" value="KAF8390465.1"/>
    <property type="molecule type" value="Genomic_DNA"/>
</dbReference>
<feature type="compositionally biased region" description="Low complexity" evidence="6">
    <location>
        <begin position="145"/>
        <end position="165"/>
    </location>
</feature>
<reference evidence="8 9" key="1">
    <citation type="submission" date="2020-04" db="EMBL/GenBank/DDBJ databases">
        <title>Plant Genome Project.</title>
        <authorList>
            <person name="Zhang R.-G."/>
        </authorList>
    </citation>
    <scope>NUCLEOTIDE SEQUENCE [LARGE SCALE GENOMIC DNA]</scope>
    <source>
        <strain evidence="8">YNK0</strain>
        <tissue evidence="8">Leaf</tissue>
    </source>
</reference>
<feature type="compositionally biased region" description="Polar residues" evidence="6">
    <location>
        <begin position="166"/>
        <end position="179"/>
    </location>
</feature>
<organism evidence="8 9">
    <name type="scientific">Tetracentron sinense</name>
    <name type="common">Spur-leaf</name>
    <dbReference type="NCBI Taxonomy" id="13715"/>
    <lineage>
        <taxon>Eukaryota</taxon>
        <taxon>Viridiplantae</taxon>
        <taxon>Streptophyta</taxon>
        <taxon>Embryophyta</taxon>
        <taxon>Tracheophyta</taxon>
        <taxon>Spermatophyta</taxon>
        <taxon>Magnoliopsida</taxon>
        <taxon>Trochodendrales</taxon>
        <taxon>Trochodendraceae</taxon>
        <taxon>Tetracentron</taxon>
    </lineage>
</organism>
<dbReference type="InterPro" id="IPR003406">
    <property type="entry name" value="Glyco_trans_14"/>
</dbReference>
<feature type="compositionally biased region" description="Polar residues" evidence="6">
    <location>
        <begin position="607"/>
        <end position="617"/>
    </location>
</feature>
<name>A0A834YP36_TETSI</name>
<feature type="region of interest" description="Disordered" evidence="6">
    <location>
        <begin position="145"/>
        <end position="179"/>
    </location>
</feature>
<feature type="region of interest" description="Disordered" evidence="6">
    <location>
        <begin position="592"/>
        <end position="619"/>
    </location>
</feature>
<protein>
    <recommendedName>
        <fullName evidence="7">Neprosin PEP catalytic domain-containing protein</fullName>
    </recommendedName>
</protein>
<dbReference type="Pfam" id="PF03080">
    <property type="entry name" value="Neprosin"/>
    <property type="match status" value="1"/>
</dbReference>
<keyword evidence="5" id="KW-0325">Glycoprotein</keyword>
<evidence type="ECO:0000313" key="8">
    <source>
        <dbReference type="EMBL" id="KAF8390465.1"/>
    </source>
</evidence>
<dbReference type="InterPro" id="IPR025521">
    <property type="entry name" value="Neprosin_propep"/>
</dbReference>
<keyword evidence="3" id="KW-0808">Transferase</keyword>
<sequence length="947" mass="107637">MKRRNIQHKSYCRWKTKIFFLLLLSICCGSFIMMQTQYSRINMFMLFSSPFVQRPKIAFLFIARNRLPLDMVWDAFLRKTKDSYTIPASSYSSVTSVRATPFRQQHSIVPFLSICSRGGEMIPISPAISPASSLFPSLSSPSHHLLPASSSPPRSRLDPFRSSSPANQSGIASAPQLRSSLSPANSVGLVGQENKFSIFVHSRPGFLFNKATTRSAYFYDRQLNDSIQVDWGEASMIQAERILLKNALTDSFNERFVFLSDSCIPLYNFSYTYDYIMSTSTSFVDRKHICSNSIWSYNAGSSFADTKEGRYNPQMDPVIPVHNWRKGSQWVVLTRKHAEVVVEDVTVYPVFQQHCKRRSLPEFWRDHPLPAAASKEHNCIPDEHYVQTLLSQKELEGEITRRTLTHTSWDLSSSKDRERRGWHPATYKFSDATPMLIQSIRDIDNVYYETEYRREWCSSKGKPSPCFLFARKFTRPAALRLLNMVGKLLSWDRIPNFNFVVACNTSTVCPVVSISIETESGSRRPANRTFRPGEELQRLKRIRAHLMKINKSAVKTIQAFSFWILVCFLLQSPDGDLIDCVLSHQQPAFDHPKLKGQKLLDPPERPNGNNTTGSEPESVQLWRVSGESCPEGTIPIRRTTEEDILRASSVQRFGRKVRRVRRDSSSSDHEHAVGFVMGDQYYGAKASLNIWAPGVTNPNEFSLSQIWVISGSFGNDLNTIEAGWQAFITVQLPFNSLRFCIRFIAKDTISFIFLQVSPDLYGDNYPRFFTYWTTDAYQATGCYNLLCSGFVQTNNKIAIGAAISPRSSYNGGQFDISLMVWKDPKHGHWWLEFGSGLLVGYWPSFLFSHLGNHANMIQFGGEIVNSRQNGFHTSTQMGSGHFAGEGFRKASYFRNLQVVDWDNSLIPLSNIRLLADHPNCYSIQGGMNNAWGNYFYYGGPGRNVNCP</sequence>
<dbReference type="InterPro" id="IPR053168">
    <property type="entry name" value="Glutamic_endopeptidase"/>
</dbReference>
<dbReference type="Pfam" id="PF02485">
    <property type="entry name" value="Branch"/>
    <property type="match status" value="1"/>
</dbReference>
<keyword evidence="9" id="KW-1185">Reference proteome</keyword>
<dbReference type="InterPro" id="IPR004314">
    <property type="entry name" value="Neprosin"/>
</dbReference>
<keyword evidence="2" id="KW-0328">Glycosyltransferase</keyword>
<feature type="domain" description="Neprosin PEP catalytic" evidence="7">
    <location>
        <begin position="663"/>
        <end position="947"/>
    </location>
</feature>
<dbReference type="PANTHER" id="PTHR31589:SF254">
    <property type="entry name" value="OS01G0547133 PROTEIN"/>
    <property type="match status" value="1"/>
</dbReference>
<evidence type="ECO:0000256" key="3">
    <source>
        <dbReference type="ARBA" id="ARBA00022679"/>
    </source>
</evidence>
<dbReference type="GO" id="GO:0016020">
    <property type="term" value="C:membrane"/>
    <property type="evidence" value="ECO:0007669"/>
    <property type="project" value="UniProtKB-SubCell"/>
</dbReference>
<dbReference type="Gene3D" id="3.90.1320.10">
    <property type="entry name" value="Outer-capsid protein sigma 3, large lobe"/>
    <property type="match status" value="1"/>
</dbReference>
<dbReference type="OrthoDB" id="191334at2759"/>
<evidence type="ECO:0000313" key="9">
    <source>
        <dbReference type="Proteomes" id="UP000655225"/>
    </source>
</evidence>
<evidence type="ECO:0000256" key="5">
    <source>
        <dbReference type="ARBA" id="ARBA00023180"/>
    </source>
</evidence>
<evidence type="ECO:0000256" key="2">
    <source>
        <dbReference type="ARBA" id="ARBA00022676"/>
    </source>
</evidence>
<comment type="caution">
    <text evidence="8">The sequence shown here is derived from an EMBL/GenBank/DDBJ whole genome shotgun (WGS) entry which is preliminary data.</text>
</comment>
<dbReference type="PROSITE" id="PS52045">
    <property type="entry name" value="NEPROSIN_PEP_CD"/>
    <property type="match status" value="1"/>
</dbReference>
<dbReference type="AlphaFoldDB" id="A0A834YP36"/>